<feature type="active site" description="Proton acceptor" evidence="5">
    <location>
        <position position="334"/>
    </location>
</feature>
<proteinExistence type="inferred from homology"/>
<accession>A0A2S6NIX3</accession>
<gene>
    <name evidence="11" type="ORF">CCS01_10125</name>
</gene>
<evidence type="ECO:0000256" key="9">
    <source>
        <dbReference type="SAM" id="MobiDB-lite"/>
    </source>
</evidence>
<organism evidence="11 12">
    <name type="scientific">Rhodopila globiformis</name>
    <name type="common">Rhodopseudomonas globiformis</name>
    <dbReference type="NCBI Taxonomy" id="1071"/>
    <lineage>
        <taxon>Bacteria</taxon>
        <taxon>Pseudomonadati</taxon>
        <taxon>Pseudomonadota</taxon>
        <taxon>Alphaproteobacteria</taxon>
        <taxon>Acetobacterales</taxon>
        <taxon>Acetobacteraceae</taxon>
        <taxon>Rhodopila</taxon>
    </lineage>
</organism>
<evidence type="ECO:0000256" key="1">
    <source>
        <dbReference type="ARBA" id="ARBA00008156"/>
    </source>
</evidence>
<feature type="domain" description="Pyrrolo-quinoline quinone repeat" evidence="10">
    <location>
        <begin position="388"/>
        <end position="563"/>
    </location>
</feature>
<dbReference type="EMBL" id="NHRY01000098">
    <property type="protein sequence ID" value="PPQ34603.1"/>
    <property type="molecule type" value="Genomic_DNA"/>
</dbReference>
<dbReference type="InterPro" id="IPR017512">
    <property type="entry name" value="PQQ_MeOH/EtOH_DH"/>
</dbReference>
<dbReference type="OrthoDB" id="9794322at2"/>
<dbReference type="SMART" id="SM00564">
    <property type="entry name" value="PQQ"/>
    <property type="match status" value="7"/>
</dbReference>
<evidence type="ECO:0000256" key="7">
    <source>
        <dbReference type="PIRSR" id="PIRSR617512-3"/>
    </source>
</evidence>
<keyword evidence="8" id="KW-1015">Disulfide bond</keyword>
<keyword evidence="4" id="KW-0560">Oxidoreductase</keyword>
<evidence type="ECO:0000259" key="10">
    <source>
        <dbReference type="Pfam" id="PF01011"/>
    </source>
</evidence>
<dbReference type="InterPro" id="IPR002372">
    <property type="entry name" value="PQQ_rpt_dom"/>
</dbReference>
<reference evidence="11 12" key="1">
    <citation type="journal article" date="2018" name="Arch. Microbiol.">
        <title>New insights into the metabolic potential of the phototrophic purple bacterium Rhodopila globiformis DSM 161(T) from its draft genome sequence and evidence for a vanadium-dependent nitrogenase.</title>
        <authorList>
            <person name="Imhoff J.F."/>
            <person name="Rahn T."/>
            <person name="Kunzel S."/>
            <person name="Neulinger S.C."/>
        </authorList>
    </citation>
    <scope>NUCLEOTIDE SEQUENCE [LARGE SCALE GENOMIC DNA]</scope>
    <source>
        <strain evidence="11 12">DSM 161</strain>
    </source>
</reference>
<dbReference type="GO" id="GO:0016020">
    <property type="term" value="C:membrane"/>
    <property type="evidence" value="ECO:0007669"/>
    <property type="project" value="InterPro"/>
</dbReference>
<feature type="region of interest" description="Disordered" evidence="9">
    <location>
        <begin position="32"/>
        <end position="51"/>
    </location>
</feature>
<keyword evidence="3 6" id="KW-0634">PQQ</keyword>
<dbReference type="InterPro" id="IPR001479">
    <property type="entry name" value="Quinoprotein_DH_CS"/>
</dbReference>
<feature type="disulfide bond" evidence="8">
    <location>
        <begin position="157"/>
        <end position="158"/>
    </location>
</feature>
<evidence type="ECO:0000256" key="8">
    <source>
        <dbReference type="PIRSR" id="PIRSR617512-4"/>
    </source>
</evidence>
<evidence type="ECO:0000256" key="3">
    <source>
        <dbReference type="ARBA" id="ARBA00022891"/>
    </source>
</evidence>
<dbReference type="NCBIfam" id="TIGR03075">
    <property type="entry name" value="PQQ_enz_alc_DH"/>
    <property type="match status" value="1"/>
</dbReference>
<feature type="binding site" evidence="6">
    <location>
        <begin position="223"/>
        <end position="224"/>
    </location>
    <ligand>
        <name>pyrroloquinoline quinone</name>
        <dbReference type="ChEBI" id="CHEBI:58442"/>
    </ligand>
</feature>
<evidence type="ECO:0000256" key="5">
    <source>
        <dbReference type="PIRSR" id="PIRSR617512-1"/>
    </source>
</evidence>
<feature type="binding site" evidence="6">
    <location>
        <position position="114"/>
    </location>
    <ligand>
        <name>pyrroloquinoline quinone</name>
        <dbReference type="ChEBI" id="CHEBI:58442"/>
    </ligand>
</feature>
<feature type="binding site" evidence="6">
    <location>
        <position position="163"/>
    </location>
    <ligand>
        <name>pyrroloquinoline quinone</name>
        <dbReference type="ChEBI" id="CHEBI:58442"/>
    </ligand>
</feature>
<dbReference type="Gene3D" id="2.140.10.10">
    <property type="entry name" value="Quinoprotein alcohol dehydrogenase-like superfamily"/>
    <property type="match status" value="1"/>
</dbReference>
<feature type="binding site" evidence="7">
    <location>
        <position position="225"/>
    </location>
    <ligand>
        <name>Ca(2+)</name>
        <dbReference type="ChEBI" id="CHEBI:29108"/>
    </ligand>
</feature>
<evidence type="ECO:0000256" key="6">
    <source>
        <dbReference type="PIRSR" id="PIRSR617512-2"/>
    </source>
</evidence>
<dbReference type="InterPro" id="IPR018391">
    <property type="entry name" value="PQQ_b-propeller_rpt"/>
</dbReference>
<dbReference type="Proteomes" id="UP000239724">
    <property type="component" value="Unassembled WGS sequence"/>
</dbReference>
<comment type="similarity">
    <text evidence="1">Belongs to the bacterial PQQ dehydrogenase family.</text>
</comment>
<feature type="domain" description="Pyrrolo-quinoline quinone repeat" evidence="10">
    <location>
        <begin position="73"/>
        <end position="377"/>
    </location>
</feature>
<comment type="cofactor">
    <cofactor evidence="7">
        <name>Ca(2+)</name>
        <dbReference type="ChEBI" id="CHEBI:29108"/>
    </cofactor>
    <text evidence="7">Binds 1 Ca(2+) ion per subunit.</text>
</comment>
<dbReference type="GO" id="GO:0016614">
    <property type="term" value="F:oxidoreductase activity, acting on CH-OH group of donors"/>
    <property type="evidence" value="ECO:0007669"/>
    <property type="project" value="InterPro"/>
</dbReference>
<feature type="binding site" evidence="6">
    <location>
        <position position="362"/>
    </location>
    <ligand>
        <name>pyrroloquinoline quinone</name>
        <dbReference type="ChEBI" id="CHEBI:58442"/>
    </ligand>
</feature>
<keyword evidence="2 7" id="KW-0479">Metal-binding</keyword>
<feature type="binding site" evidence="7">
    <location>
        <position position="291"/>
    </location>
    <ligand>
        <name>Ca(2+)</name>
        <dbReference type="ChEBI" id="CHEBI:29108"/>
    </ligand>
</feature>
<evidence type="ECO:0000313" key="12">
    <source>
        <dbReference type="Proteomes" id="UP000239724"/>
    </source>
</evidence>
<evidence type="ECO:0000313" key="11">
    <source>
        <dbReference type="EMBL" id="PPQ34603.1"/>
    </source>
</evidence>
<dbReference type="Pfam" id="PF01011">
    <property type="entry name" value="PQQ"/>
    <property type="match status" value="2"/>
</dbReference>
<protein>
    <recommendedName>
        <fullName evidence="10">Pyrrolo-quinoline quinone repeat domain-containing protein</fullName>
    </recommendedName>
</protein>
<dbReference type="RefSeq" id="WP_104518734.1">
    <property type="nucleotide sequence ID" value="NZ_NHRY01000098.1"/>
</dbReference>
<dbReference type="PROSITE" id="PS00363">
    <property type="entry name" value="BACTERIAL_PQQ_1"/>
    <property type="match status" value="1"/>
</dbReference>
<dbReference type="SUPFAM" id="SSF50998">
    <property type="entry name" value="Quinoprotein alcohol dehydrogenase-like"/>
    <property type="match status" value="1"/>
</dbReference>
<dbReference type="PANTHER" id="PTHR32303">
    <property type="entry name" value="QUINOPROTEIN ALCOHOL DEHYDROGENASE (CYTOCHROME C)"/>
    <property type="match status" value="1"/>
</dbReference>
<sequence length="596" mass="64100">MSDRQKSGLRTVLLTSVFYAGVGLTLAVAQTKTPGEQPAPPEHGTQQTQAARQVNGNITDQQRLQADKDTDNWLLYGRTYDNQRFSPLKEVNAGNVAKLKPVAIVQTGVAGSFENSPIVYDGIMFVSTPYDHVLAYDATTGKQLWAYEPNLGYTQLCCGPENRGVAVADGKVFVGQLDGNLVALDAKTGKVAWKTQVGDSRDAFSLTIAPQVYDGMVIVGTSGAEYPTRNYVEAFDAKTGKSAWRFYTIPSPDQPGGKSWSGDSWKTGGGSVWNNPAIDPQRGLVIFGVGNPNPDNYGDDRKGDNAYTDSIVALHVKTGKLAWWCQEVPHDVWDYDADAPVVLLNVKDKDGKEIAAAAEAGKEGQVFVVNRDNGHLIRKSDPFVEQSETMWTKPPTDGYVNIYPGAQGGNEWSPEAYSPDTHLFYVQGTNESWEYSGAKPDMTVNGHLRLGGVLQPITPNGPMELGEPGANAHKSHVDGAIEPTGDLSAVDLDNGKIKWQYKSDEPMLGGVLATAGNLVFAGEMNGDFDAFNAQSGQKLWHFNLGSGVNAPPITYRVNGTQYIAVAAGGNAANGNPVLMKEKGQNFGDAIGIFAMK</sequence>
<keyword evidence="7" id="KW-0106">Calcium</keyword>
<keyword evidence="12" id="KW-1185">Reference proteome</keyword>
<dbReference type="GO" id="GO:0030288">
    <property type="term" value="C:outer membrane-bounded periplasmic space"/>
    <property type="evidence" value="ECO:0007669"/>
    <property type="project" value="InterPro"/>
</dbReference>
<dbReference type="InterPro" id="IPR011047">
    <property type="entry name" value="Quinoprotein_ADH-like_sf"/>
</dbReference>
<evidence type="ECO:0000256" key="2">
    <source>
        <dbReference type="ARBA" id="ARBA00022723"/>
    </source>
</evidence>
<comment type="cofactor">
    <cofactor evidence="6">
        <name>pyrroloquinoline quinone</name>
        <dbReference type="ChEBI" id="CHEBI:58442"/>
    </cofactor>
    <text evidence="6">Binds 1 PQQ group per subunit.</text>
</comment>
<name>A0A2S6NIX3_RHOGL</name>
<feature type="binding site" evidence="6">
    <location>
        <position position="207"/>
    </location>
    <ligand>
        <name>pyrroloquinoline quinone</name>
        <dbReference type="ChEBI" id="CHEBI:58442"/>
    </ligand>
</feature>
<evidence type="ECO:0000256" key="4">
    <source>
        <dbReference type="ARBA" id="ARBA00023002"/>
    </source>
</evidence>
<dbReference type="GO" id="GO:0005509">
    <property type="term" value="F:calcium ion binding"/>
    <property type="evidence" value="ECO:0007669"/>
    <property type="project" value="InterPro"/>
</dbReference>
<comment type="caution">
    <text evidence="11">The sequence shown here is derived from an EMBL/GenBank/DDBJ whole genome shotgun (WGS) entry which is preliminary data.</text>
</comment>
<dbReference type="AlphaFoldDB" id="A0A2S6NIX3"/>
<feature type="binding site" evidence="7">
    <location>
        <position position="334"/>
    </location>
    <ligand>
        <name>Ca(2+)</name>
        <dbReference type="ChEBI" id="CHEBI:29108"/>
    </ligand>
</feature>